<feature type="domain" description="Cytochrome c" evidence="5">
    <location>
        <begin position="49"/>
        <end position="135"/>
    </location>
</feature>
<evidence type="ECO:0000256" key="2">
    <source>
        <dbReference type="ARBA" id="ARBA00022723"/>
    </source>
</evidence>
<accession>A0NRK8</accession>
<dbReference type="Proteomes" id="UP000004848">
    <property type="component" value="Unassembled WGS sequence"/>
</dbReference>
<dbReference type="GO" id="GO:0009055">
    <property type="term" value="F:electron transfer activity"/>
    <property type="evidence" value="ECO:0007669"/>
    <property type="project" value="InterPro"/>
</dbReference>
<dbReference type="SUPFAM" id="SSF46626">
    <property type="entry name" value="Cytochrome c"/>
    <property type="match status" value="1"/>
</dbReference>
<dbReference type="PROSITE" id="PS51007">
    <property type="entry name" value="CYTC"/>
    <property type="match status" value="1"/>
</dbReference>
<dbReference type="RefSeq" id="WP_006933768.1">
    <property type="nucleotide sequence ID" value="NZ_AAUW01000005.1"/>
</dbReference>
<evidence type="ECO:0000256" key="3">
    <source>
        <dbReference type="ARBA" id="ARBA00023004"/>
    </source>
</evidence>
<evidence type="ECO:0000259" key="5">
    <source>
        <dbReference type="PROSITE" id="PS51007"/>
    </source>
</evidence>
<gene>
    <name evidence="6" type="ORF">SIAM614_07913</name>
</gene>
<dbReference type="eggNOG" id="COG2010">
    <property type="taxonomic scope" value="Bacteria"/>
</dbReference>
<keyword evidence="3 4" id="KW-0408">Iron</keyword>
<evidence type="ECO:0000256" key="4">
    <source>
        <dbReference type="PROSITE-ProRule" id="PRU00433"/>
    </source>
</evidence>
<keyword evidence="2 4" id="KW-0479">Metal-binding</keyword>
<dbReference type="GO" id="GO:0046872">
    <property type="term" value="F:metal ion binding"/>
    <property type="evidence" value="ECO:0007669"/>
    <property type="project" value="UniProtKB-KW"/>
</dbReference>
<evidence type="ECO:0000256" key="1">
    <source>
        <dbReference type="ARBA" id="ARBA00022617"/>
    </source>
</evidence>
<dbReference type="InterPro" id="IPR036909">
    <property type="entry name" value="Cyt_c-like_dom_sf"/>
</dbReference>
<dbReference type="GeneID" id="68846145"/>
<dbReference type="AlphaFoldDB" id="A0NRK8"/>
<evidence type="ECO:0000313" key="7">
    <source>
        <dbReference type="Proteomes" id="UP000004848"/>
    </source>
</evidence>
<dbReference type="InterPro" id="IPR009056">
    <property type="entry name" value="Cyt_c-like_dom"/>
</dbReference>
<organism evidence="6 7">
    <name type="scientific">Roseibium aggregatum (strain ATCC 25650 / DSM 13394 / JCM 20685 / NBRC 16684 / NCIMB 2208 / IAM 12614 / B1)</name>
    <name type="common">Stappia aggregata</name>
    <dbReference type="NCBI Taxonomy" id="384765"/>
    <lineage>
        <taxon>Bacteria</taxon>
        <taxon>Pseudomonadati</taxon>
        <taxon>Pseudomonadota</taxon>
        <taxon>Alphaproteobacteria</taxon>
        <taxon>Hyphomicrobiales</taxon>
        <taxon>Stappiaceae</taxon>
        <taxon>Roseibium</taxon>
    </lineage>
</organism>
<protein>
    <submittedName>
        <fullName evidence="6">Cytochrome c family protein</fullName>
    </submittedName>
</protein>
<evidence type="ECO:0000313" key="6">
    <source>
        <dbReference type="EMBL" id="EAV44789.1"/>
    </source>
</evidence>
<proteinExistence type="predicted"/>
<name>A0NRK8_ROSAI</name>
<sequence length="141" mass="14848">MRKIFLIGSAALSAVVLAVLFWGLVAEKDQSPGASGAALVEVQVPALEGDALAGQGLFRENCESCHGENAGGRDGIGPPLVHKIYEPGHHADGSFLLATARGVRAHHWPFGDMLPVEGVSQADVEKIVVYVRTLQRANGIN</sequence>
<dbReference type="Gene3D" id="1.10.760.10">
    <property type="entry name" value="Cytochrome c-like domain"/>
    <property type="match status" value="1"/>
</dbReference>
<dbReference type="EMBL" id="AAUW01000005">
    <property type="protein sequence ID" value="EAV44789.1"/>
    <property type="molecule type" value="Genomic_DNA"/>
</dbReference>
<keyword evidence="1 4" id="KW-0349">Heme</keyword>
<dbReference type="GO" id="GO:0020037">
    <property type="term" value="F:heme binding"/>
    <property type="evidence" value="ECO:0007669"/>
    <property type="project" value="InterPro"/>
</dbReference>
<comment type="caution">
    <text evidence="6">The sequence shown here is derived from an EMBL/GenBank/DDBJ whole genome shotgun (WGS) entry which is preliminary data.</text>
</comment>
<reference evidence="6 7" key="1">
    <citation type="submission" date="2006-05" db="EMBL/GenBank/DDBJ databases">
        <authorList>
            <person name="King G."/>
            <person name="Ferriera S."/>
            <person name="Johnson J."/>
            <person name="Kravitz S."/>
            <person name="Beeson K."/>
            <person name="Sutton G."/>
            <person name="Rogers Y.-H."/>
            <person name="Friedman R."/>
            <person name="Frazier M."/>
            <person name="Venter J.C."/>
        </authorList>
    </citation>
    <scope>NUCLEOTIDE SEQUENCE [LARGE SCALE GENOMIC DNA]</scope>
    <source>
        <strain evidence="7">ATCC 25650 / DSM 13394 / JCM 20685 / NBRC 16684 / NCIMB 2208 / IAM 12614 / B1</strain>
    </source>
</reference>
<dbReference type="OrthoDB" id="7854060at2"/>
<dbReference type="Pfam" id="PF00034">
    <property type="entry name" value="Cytochrom_C"/>
    <property type="match status" value="1"/>
</dbReference>